<sequence>MDSLTNEGRVIDDGAGHVHPLERSVVDRFRGGIAATNIQEPLADVQSRILGGEQLVENRKIMSMRTNLGIGMAQIYARDLELISHARRLQGCNLRSSQISMEQYMDKEDVIDFGTFRYLEKPDMSEVDRLGVRNEIL</sequence>
<name>A0A023B8Y4_GRENI</name>
<dbReference type="Proteomes" id="UP000019763">
    <property type="component" value="Unassembled WGS sequence"/>
</dbReference>
<dbReference type="RefSeq" id="XP_011129903.1">
    <property type="nucleotide sequence ID" value="XM_011131601.1"/>
</dbReference>
<gene>
    <name evidence="1" type="ORF">GNI_054820</name>
</gene>
<comment type="caution">
    <text evidence="1">The sequence shown here is derived from an EMBL/GenBank/DDBJ whole genome shotgun (WGS) entry which is preliminary data.</text>
</comment>
<reference evidence="1" key="1">
    <citation type="submission" date="2013-12" db="EMBL/GenBank/DDBJ databases">
        <authorList>
            <person name="Omoto C.K."/>
            <person name="Sibley D."/>
            <person name="Venepally P."/>
            <person name="Hadjithomas M."/>
            <person name="Karamycheva S."/>
            <person name="Brunk B."/>
            <person name="Roos D."/>
            <person name="Caler E."/>
            <person name="Lorenzi H."/>
        </authorList>
    </citation>
    <scope>NUCLEOTIDE SEQUENCE</scope>
</reference>
<protein>
    <recommendedName>
        <fullName evidence="3">Proteasome maturation factor UMP1</fullName>
    </recommendedName>
</protein>
<evidence type="ECO:0000313" key="1">
    <source>
        <dbReference type="EMBL" id="EZG70683.1"/>
    </source>
</evidence>
<dbReference type="GeneID" id="22912025"/>
<keyword evidence="2" id="KW-1185">Reference proteome</keyword>
<evidence type="ECO:0000313" key="2">
    <source>
        <dbReference type="Proteomes" id="UP000019763"/>
    </source>
</evidence>
<dbReference type="AlphaFoldDB" id="A0A023B8Y4"/>
<proteinExistence type="predicted"/>
<accession>A0A023B8Y4</accession>
<dbReference type="EMBL" id="AFNH02000417">
    <property type="protein sequence ID" value="EZG70683.1"/>
    <property type="molecule type" value="Genomic_DNA"/>
</dbReference>
<dbReference type="VEuPathDB" id="CryptoDB:GNI_054820"/>
<organism evidence="1 2">
    <name type="scientific">Gregarina niphandrodes</name>
    <name type="common">Septate eugregarine</name>
    <dbReference type="NCBI Taxonomy" id="110365"/>
    <lineage>
        <taxon>Eukaryota</taxon>
        <taxon>Sar</taxon>
        <taxon>Alveolata</taxon>
        <taxon>Apicomplexa</taxon>
        <taxon>Conoidasida</taxon>
        <taxon>Gregarinasina</taxon>
        <taxon>Eugregarinorida</taxon>
        <taxon>Gregarinidae</taxon>
        <taxon>Gregarina</taxon>
    </lineage>
</organism>
<evidence type="ECO:0008006" key="3">
    <source>
        <dbReference type="Google" id="ProtNLM"/>
    </source>
</evidence>